<feature type="transmembrane region" description="Helical" evidence="6">
    <location>
        <begin position="107"/>
        <end position="128"/>
    </location>
</feature>
<dbReference type="VEuPathDB" id="FungiDB:TAPDE_003794"/>
<dbReference type="GO" id="GO:0016020">
    <property type="term" value="C:membrane"/>
    <property type="evidence" value="ECO:0007669"/>
    <property type="project" value="UniProtKB-SubCell"/>
</dbReference>
<feature type="compositionally biased region" description="Basic and acidic residues" evidence="5">
    <location>
        <begin position="479"/>
        <end position="494"/>
    </location>
</feature>
<dbReference type="Pfam" id="PF03619">
    <property type="entry name" value="Solute_trans_a"/>
    <property type="match status" value="1"/>
</dbReference>
<comment type="subcellular location">
    <subcellularLocation>
        <location evidence="1">Membrane</location>
        <topology evidence="1">Multi-pass membrane protein</topology>
    </subcellularLocation>
</comment>
<evidence type="ECO:0008006" key="9">
    <source>
        <dbReference type="Google" id="ProtNLM"/>
    </source>
</evidence>
<evidence type="ECO:0000256" key="1">
    <source>
        <dbReference type="ARBA" id="ARBA00004141"/>
    </source>
</evidence>
<name>R4XD76_TAPDE</name>
<dbReference type="eggNOG" id="KOG2641">
    <property type="taxonomic scope" value="Eukaryota"/>
</dbReference>
<feature type="compositionally biased region" description="Acidic residues" evidence="5">
    <location>
        <begin position="423"/>
        <end position="434"/>
    </location>
</feature>
<keyword evidence="4 6" id="KW-0472">Membrane</keyword>
<evidence type="ECO:0000256" key="2">
    <source>
        <dbReference type="ARBA" id="ARBA00022692"/>
    </source>
</evidence>
<keyword evidence="2 6" id="KW-0812">Transmembrane</keyword>
<comment type="caution">
    <text evidence="7">The sequence shown here is derived from an EMBL/GenBank/DDBJ whole genome shotgun (WGS) entry which is preliminary data.</text>
</comment>
<evidence type="ECO:0000256" key="6">
    <source>
        <dbReference type="SAM" id="Phobius"/>
    </source>
</evidence>
<organism evidence="7 8">
    <name type="scientific">Taphrina deformans (strain PYCC 5710 / ATCC 11124 / CBS 356.35 / IMI 108563 / JCM 9778 / NBRC 8474)</name>
    <name type="common">Peach leaf curl fungus</name>
    <name type="synonym">Lalaria deformans</name>
    <dbReference type="NCBI Taxonomy" id="1097556"/>
    <lineage>
        <taxon>Eukaryota</taxon>
        <taxon>Fungi</taxon>
        <taxon>Dikarya</taxon>
        <taxon>Ascomycota</taxon>
        <taxon>Taphrinomycotina</taxon>
        <taxon>Taphrinomycetes</taxon>
        <taxon>Taphrinales</taxon>
        <taxon>Taphrinaceae</taxon>
        <taxon>Taphrina</taxon>
    </lineage>
</organism>
<feature type="transmembrane region" description="Helical" evidence="6">
    <location>
        <begin position="243"/>
        <end position="269"/>
    </location>
</feature>
<dbReference type="EMBL" id="CAHR02000157">
    <property type="protein sequence ID" value="CCG83548.1"/>
    <property type="molecule type" value="Genomic_DNA"/>
</dbReference>
<evidence type="ECO:0000313" key="8">
    <source>
        <dbReference type="Proteomes" id="UP000013776"/>
    </source>
</evidence>
<evidence type="ECO:0000256" key="3">
    <source>
        <dbReference type="ARBA" id="ARBA00022989"/>
    </source>
</evidence>
<evidence type="ECO:0000256" key="4">
    <source>
        <dbReference type="ARBA" id="ARBA00023136"/>
    </source>
</evidence>
<feature type="transmembrane region" description="Helical" evidence="6">
    <location>
        <begin position="80"/>
        <end position="101"/>
    </location>
</feature>
<dbReference type="AlphaFoldDB" id="R4XD76"/>
<keyword evidence="8" id="KW-1185">Reference proteome</keyword>
<dbReference type="STRING" id="1097556.R4XD76"/>
<feature type="transmembrane region" description="Helical" evidence="6">
    <location>
        <begin position="209"/>
        <end position="231"/>
    </location>
</feature>
<dbReference type="OrthoDB" id="5348404at2759"/>
<gene>
    <name evidence="7" type="ORF">TAPDE_003794</name>
</gene>
<feature type="region of interest" description="Disordered" evidence="5">
    <location>
        <begin position="403"/>
        <end position="494"/>
    </location>
</feature>
<feature type="transmembrane region" description="Helical" evidence="6">
    <location>
        <begin position="289"/>
        <end position="309"/>
    </location>
</feature>
<sequence>MVNTTTITNKIWTDICPADVYGASTGNDVPFWEGVTTNNLSAHQIGWTICGAFAAVNSVFAFWLITQHLRHYNKPQFQRYYVRIILMIPVYSLVSFLGYRYYEYSTYFELGLSFYEAFVIASFFILILNMLSDQEGREKDVLSRGKRHAAMIPLCCIHFHTDSWWFLEVVKWSILQYVVVEPLEAIAGVVLEATGHLCPESFSFQFGHVWLTIIEFSSVTIATYVLIQFYIIIRHDIAAFKPLWKFVAIKLVIFLSFYQSMLLSALGYAGVIKATQYWTQANIEYGLNSLIITIEMFLFCFLDWFAYSYKDFVAKAGPKRRVSMFMAAVDAFNIFDLFVEVGRNLTWFWHAVILRKDHIRHPADTRFDIHASPEHRAELVRQETAAVHDGRLVGELEGEEDTIELKNPRLTNYERADAYDRESDGEEEEEEEGERELSGLRYPGSTHQPTPYVVPQASAYAADQTRYGNPARTGGADARVSRYLRETRLQDPGY</sequence>
<protein>
    <recommendedName>
        <fullName evidence="9">DUF300-domain-containing protein</fullName>
    </recommendedName>
</protein>
<dbReference type="SMART" id="SM01417">
    <property type="entry name" value="Solute_trans_a"/>
    <property type="match status" value="1"/>
</dbReference>
<keyword evidence="3 6" id="KW-1133">Transmembrane helix</keyword>
<feature type="transmembrane region" description="Helical" evidence="6">
    <location>
        <begin position="45"/>
        <end position="65"/>
    </location>
</feature>
<evidence type="ECO:0000256" key="5">
    <source>
        <dbReference type="SAM" id="MobiDB-lite"/>
    </source>
</evidence>
<accession>R4XD76</accession>
<reference evidence="7 8" key="1">
    <citation type="journal article" date="2013" name="MBio">
        <title>Genome sequencing of the plant pathogen Taphrina deformans, the causal agent of peach leaf curl.</title>
        <authorList>
            <person name="Cisse O.H."/>
            <person name="Almeida J.M.G.C.F."/>
            <person name="Fonseca A."/>
            <person name="Kumar A.A."/>
            <person name="Salojaervi J."/>
            <person name="Overmyer K."/>
            <person name="Hauser P.M."/>
            <person name="Pagni M."/>
        </authorList>
    </citation>
    <scope>NUCLEOTIDE SEQUENCE [LARGE SCALE GENOMIC DNA]</scope>
    <source>
        <strain evidence="8">PYCC 5710 / ATCC 11124 / CBS 356.35 / IMI 108563 / JCM 9778 / NBRC 8474</strain>
    </source>
</reference>
<evidence type="ECO:0000313" key="7">
    <source>
        <dbReference type="EMBL" id="CCG83548.1"/>
    </source>
</evidence>
<proteinExistence type="predicted"/>
<feature type="compositionally biased region" description="Basic and acidic residues" evidence="5">
    <location>
        <begin position="403"/>
        <end position="422"/>
    </location>
</feature>
<dbReference type="PANTHER" id="PTHR23423">
    <property type="entry name" value="ORGANIC SOLUTE TRANSPORTER-RELATED"/>
    <property type="match status" value="1"/>
</dbReference>
<dbReference type="Proteomes" id="UP000013776">
    <property type="component" value="Unassembled WGS sequence"/>
</dbReference>
<dbReference type="InterPro" id="IPR005178">
    <property type="entry name" value="Ostalpha/TMEM184C"/>
</dbReference>